<feature type="chain" id="PRO_5043944875" evidence="2">
    <location>
        <begin position="20"/>
        <end position="93"/>
    </location>
</feature>
<dbReference type="AlphaFoldDB" id="A0AAV8QAF0"/>
<accession>A0AAV8QAF0</accession>
<comment type="caution">
    <text evidence="3">The sequence shown here is derived from an EMBL/GenBank/DDBJ whole genome shotgun (WGS) entry which is preliminary data.</text>
</comment>
<dbReference type="EMBL" id="JAQQAF010000001">
    <property type="protein sequence ID" value="KAJ8509900.1"/>
    <property type="molecule type" value="Genomic_DNA"/>
</dbReference>
<protein>
    <submittedName>
        <fullName evidence="3">Uncharacterized protein</fullName>
    </submittedName>
</protein>
<sequence>MKLSFLAIFSVASSLGSVAQQCGPEAGEKSCSGGQFCSKHGYCENDASYRGSSDVQSDRYARRAVPQPTWVLQKHFGLPRDSVIHVMVKWSEP</sequence>
<dbReference type="Gene3D" id="3.30.60.10">
    <property type="entry name" value="Endochitinase-like"/>
    <property type="match status" value="1"/>
</dbReference>
<organism evidence="3 4">
    <name type="scientific">Ensete ventricosum</name>
    <name type="common">Abyssinian banana</name>
    <name type="synonym">Musa ensete</name>
    <dbReference type="NCBI Taxonomy" id="4639"/>
    <lineage>
        <taxon>Eukaryota</taxon>
        <taxon>Viridiplantae</taxon>
        <taxon>Streptophyta</taxon>
        <taxon>Embryophyta</taxon>
        <taxon>Tracheophyta</taxon>
        <taxon>Spermatophyta</taxon>
        <taxon>Magnoliopsida</taxon>
        <taxon>Liliopsida</taxon>
        <taxon>Zingiberales</taxon>
        <taxon>Musaceae</taxon>
        <taxon>Ensete</taxon>
    </lineage>
</organism>
<keyword evidence="4" id="KW-1185">Reference proteome</keyword>
<evidence type="ECO:0000313" key="3">
    <source>
        <dbReference type="EMBL" id="KAJ8509900.1"/>
    </source>
</evidence>
<dbReference type="Proteomes" id="UP001222027">
    <property type="component" value="Unassembled WGS sequence"/>
</dbReference>
<dbReference type="SUPFAM" id="SSF57016">
    <property type="entry name" value="Plant lectins/antimicrobial peptides"/>
    <property type="match status" value="1"/>
</dbReference>
<evidence type="ECO:0000256" key="1">
    <source>
        <dbReference type="ARBA" id="ARBA00022669"/>
    </source>
</evidence>
<name>A0AAV8QAF0_ENSVE</name>
<feature type="signal peptide" evidence="2">
    <location>
        <begin position="1"/>
        <end position="19"/>
    </location>
</feature>
<dbReference type="GO" id="GO:0008061">
    <property type="term" value="F:chitin binding"/>
    <property type="evidence" value="ECO:0007669"/>
    <property type="project" value="UniProtKB-KW"/>
</dbReference>
<gene>
    <name evidence="3" type="ORF">OPV22_000334</name>
</gene>
<reference evidence="3 4" key="1">
    <citation type="submission" date="2022-12" db="EMBL/GenBank/DDBJ databases">
        <title>Chromosome-scale assembly of the Ensete ventricosum genome.</title>
        <authorList>
            <person name="Dussert Y."/>
            <person name="Stocks J."/>
            <person name="Wendawek A."/>
            <person name="Woldeyes F."/>
            <person name="Nichols R.A."/>
            <person name="Borrell J.S."/>
        </authorList>
    </citation>
    <scope>NUCLEOTIDE SEQUENCE [LARGE SCALE GENOMIC DNA]</scope>
    <source>
        <strain evidence="4">cv. Maze</strain>
        <tissue evidence="3">Seeds</tissue>
    </source>
</reference>
<proteinExistence type="predicted"/>
<evidence type="ECO:0000256" key="2">
    <source>
        <dbReference type="SAM" id="SignalP"/>
    </source>
</evidence>
<keyword evidence="1" id="KW-0147">Chitin-binding</keyword>
<dbReference type="InterPro" id="IPR036861">
    <property type="entry name" value="Endochitinase-like_sf"/>
</dbReference>
<evidence type="ECO:0000313" key="4">
    <source>
        <dbReference type="Proteomes" id="UP001222027"/>
    </source>
</evidence>
<keyword evidence="2" id="KW-0732">Signal</keyword>